<dbReference type="GO" id="GO:0008270">
    <property type="term" value="F:zinc ion binding"/>
    <property type="evidence" value="ECO:0007669"/>
    <property type="project" value="UniProtKB-KW"/>
</dbReference>
<feature type="transmembrane region" description="Helical" evidence="5">
    <location>
        <begin position="58"/>
        <end position="78"/>
    </location>
</feature>
<dbReference type="OrthoDB" id="1711136at2759"/>
<keyword evidence="5" id="KW-1133">Transmembrane helix</keyword>
<dbReference type="Pfam" id="PF13920">
    <property type="entry name" value="zf-C3HC4_3"/>
    <property type="match status" value="1"/>
</dbReference>
<comment type="caution">
    <text evidence="7">The sequence shown here is derived from an EMBL/GenBank/DDBJ whole genome shotgun (WGS) entry which is preliminary data.</text>
</comment>
<dbReference type="AlphaFoldDB" id="A0A8J8SWB2"/>
<keyword evidence="3" id="KW-0862">Zinc</keyword>
<name>A0A8J8SWB2_HALGN</name>
<gene>
    <name evidence="7" type="ORF">FGO68_gene8334</name>
</gene>
<accession>A0A8J8SWB2</accession>
<evidence type="ECO:0000256" key="5">
    <source>
        <dbReference type="SAM" id="Phobius"/>
    </source>
</evidence>
<dbReference type="PROSITE" id="PS50089">
    <property type="entry name" value="ZF_RING_2"/>
    <property type="match status" value="1"/>
</dbReference>
<dbReference type="GO" id="GO:0061630">
    <property type="term" value="F:ubiquitin protein ligase activity"/>
    <property type="evidence" value="ECO:0007669"/>
    <property type="project" value="TreeGrafter"/>
</dbReference>
<dbReference type="PANTHER" id="PTHR46858">
    <property type="entry name" value="OS05G0521000 PROTEIN"/>
    <property type="match status" value="1"/>
</dbReference>
<feature type="transmembrane region" description="Helical" evidence="5">
    <location>
        <begin position="143"/>
        <end position="165"/>
    </location>
</feature>
<evidence type="ECO:0000313" key="8">
    <source>
        <dbReference type="Proteomes" id="UP000785679"/>
    </source>
</evidence>
<evidence type="ECO:0000256" key="3">
    <source>
        <dbReference type="ARBA" id="ARBA00022833"/>
    </source>
</evidence>
<evidence type="ECO:0000256" key="2">
    <source>
        <dbReference type="ARBA" id="ARBA00022771"/>
    </source>
</evidence>
<dbReference type="Proteomes" id="UP000785679">
    <property type="component" value="Unassembled WGS sequence"/>
</dbReference>
<reference evidence="7" key="1">
    <citation type="submission" date="2019-06" db="EMBL/GenBank/DDBJ databases">
        <authorList>
            <person name="Zheng W."/>
        </authorList>
    </citation>
    <scope>NUCLEOTIDE SEQUENCE</scope>
    <source>
        <strain evidence="7">QDHG01</strain>
    </source>
</reference>
<feature type="transmembrane region" description="Helical" evidence="5">
    <location>
        <begin position="110"/>
        <end position="131"/>
    </location>
</feature>
<proteinExistence type="predicted"/>
<evidence type="ECO:0000259" key="6">
    <source>
        <dbReference type="PROSITE" id="PS50089"/>
    </source>
</evidence>
<keyword evidence="5" id="KW-0812">Transmembrane</keyword>
<protein>
    <recommendedName>
        <fullName evidence="6">RING-type domain-containing protein</fullName>
    </recommendedName>
</protein>
<keyword evidence="5" id="KW-0472">Membrane</keyword>
<dbReference type="InterPro" id="IPR001841">
    <property type="entry name" value="Znf_RING"/>
</dbReference>
<feature type="domain" description="RING-type" evidence="6">
    <location>
        <begin position="252"/>
        <end position="293"/>
    </location>
</feature>
<evidence type="ECO:0000256" key="4">
    <source>
        <dbReference type="PROSITE-ProRule" id="PRU00175"/>
    </source>
</evidence>
<keyword evidence="2 4" id="KW-0863">Zinc-finger</keyword>
<dbReference type="GO" id="GO:0016567">
    <property type="term" value="P:protein ubiquitination"/>
    <property type="evidence" value="ECO:0007669"/>
    <property type="project" value="TreeGrafter"/>
</dbReference>
<dbReference type="EMBL" id="RRYP01019291">
    <property type="protein sequence ID" value="TNV73292.1"/>
    <property type="molecule type" value="Genomic_DNA"/>
</dbReference>
<sequence length="312" mass="35604">MNQHQLNLKAYGHQQATLSSMFLGNMIANKDLLFKGKDKYTQKSEITIDIHVKQHRKLGLWCAIIQLLMSFIIIGIFISKKNLTLLFGATLNALLGITGLIGVLRLGTYILITHGLLTILLVVSIVCYCGIDKARLSEIYLGSNYHLFFLVSLIVISSFIAIFSFKLASTIESTVKRLKEERMSREEEDEKLEPLMNSLSEDDEIDEKKYSYSQSLPARKKLDLGNEQKQVVILHQEKNYRRHDQPIDLKNCIQCLSGKREFKFKPCGHKALCIKCAKAFNDRVSRLKLCPKCMTPIEKLQRKVQEPSPQAL</sequence>
<dbReference type="PANTHER" id="PTHR46858:SF5">
    <property type="entry name" value="E3 UBIQUITIN-PROTEIN LIGASE APD1-RELATED"/>
    <property type="match status" value="1"/>
</dbReference>
<feature type="transmembrane region" description="Helical" evidence="5">
    <location>
        <begin position="85"/>
        <end position="104"/>
    </location>
</feature>
<evidence type="ECO:0000256" key="1">
    <source>
        <dbReference type="ARBA" id="ARBA00022723"/>
    </source>
</evidence>
<dbReference type="Gene3D" id="3.30.40.10">
    <property type="entry name" value="Zinc/RING finger domain, C3HC4 (zinc finger)"/>
    <property type="match status" value="1"/>
</dbReference>
<keyword evidence="1" id="KW-0479">Metal-binding</keyword>
<organism evidence="7 8">
    <name type="scientific">Halteria grandinella</name>
    <dbReference type="NCBI Taxonomy" id="5974"/>
    <lineage>
        <taxon>Eukaryota</taxon>
        <taxon>Sar</taxon>
        <taxon>Alveolata</taxon>
        <taxon>Ciliophora</taxon>
        <taxon>Intramacronucleata</taxon>
        <taxon>Spirotrichea</taxon>
        <taxon>Stichotrichia</taxon>
        <taxon>Sporadotrichida</taxon>
        <taxon>Halteriidae</taxon>
        <taxon>Halteria</taxon>
    </lineage>
</organism>
<keyword evidence="8" id="KW-1185">Reference proteome</keyword>
<dbReference type="SUPFAM" id="SSF57850">
    <property type="entry name" value="RING/U-box"/>
    <property type="match status" value="1"/>
</dbReference>
<dbReference type="InterPro" id="IPR013083">
    <property type="entry name" value="Znf_RING/FYVE/PHD"/>
</dbReference>
<evidence type="ECO:0000313" key="7">
    <source>
        <dbReference type="EMBL" id="TNV73292.1"/>
    </source>
</evidence>